<dbReference type="AlphaFoldDB" id="A0A939RUG1"/>
<dbReference type="EMBL" id="JAGDYL010000018">
    <property type="protein sequence ID" value="MBO1805715.1"/>
    <property type="molecule type" value="Genomic_DNA"/>
</dbReference>
<evidence type="ECO:0000313" key="3">
    <source>
        <dbReference type="Proteomes" id="UP000664398"/>
    </source>
</evidence>
<organism evidence="2 3">
    <name type="scientific">Leucobacter ruminantium</name>
    <dbReference type="NCBI Taxonomy" id="1289170"/>
    <lineage>
        <taxon>Bacteria</taxon>
        <taxon>Bacillati</taxon>
        <taxon>Actinomycetota</taxon>
        <taxon>Actinomycetes</taxon>
        <taxon>Micrococcales</taxon>
        <taxon>Microbacteriaceae</taxon>
        <taxon>Leucobacter</taxon>
    </lineage>
</organism>
<dbReference type="Proteomes" id="UP000664398">
    <property type="component" value="Unassembled WGS sequence"/>
</dbReference>
<proteinExistence type="predicted"/>
<dbReference type="InterPro" id="IPR020941">
    <property type="entry name" value="SUFU-like_domain"/>
</dbReference>
<dbReference type="RefSeq" id="WP_208046190.1">
    <property type="nucleotide sequence ID" value="NZ_JAGDYL010000018.1"/>
</dbReference>
<feature type="domain" description="Suppressor of fused-like" evidence="1">
    <location>
        <begin position="33"/>
        <end position="164"/>
    </location>
</feature>
<evidence type="ECO:0000313" key="2">
    <source>
        <dbReference type="EMBL" id="MBO1805715.1"/>
    </source>
</evidence>
<comment type="caution">
    <text evidence="2">The sequence shown here is derived from an EMBL/GenBank/DDBJ whole genome shotgun (WGS) entry which is preliminary data.</text>
</comment>
<reference evidence="2" key="1">
    <citation type="submission" date="2021-03" db="EMBL/GenBank/DDBJ databases">
        <title>Leucobacter chromiisoli sp. nov., isolated from chromium-containing soil of chemical plant.</title>
        <authorList>
            <person name="Xu Z."/>
        </authorList>
    </citation>
    <scope>NUCLEOTIDE SEQUENCE</scope>
    <source>
        <strain evidence="2">A2</strain>
    </source>
</reference>
<keyword evidence="3" id="KW-1185">Reference proteome</keyword>
<sequence length="271" mass="29176">MTEEQAFPAHVFDALGVEPLVHVDPIGGAVRVVEKRPEDGPITLMTLGASRLPSASGERVELAVEVQEGQEGAARIAMQIVCDDMHANHRVPPVGAPWRNSEPFLSGTRISAILVTPSRWGAAFDEVRASDGALVGHLRTLRLLTDAEAAFVSAQGWEALVEAAGSLDALLDVERDDAVSNPGLRGNAPVFLSKLHADHPPRWVTFTGGELQSVTGLESDAYMDDAANHEVWSVDTFLTRYPWIAGFVREARPGQTALFTDDSGAYTLEDD</sequence>
<accession>A0A939RUG1</accession>
<protein>
    <submittedName>
        <fullName evidence="2">Suppressor of fused domain protein</fullName>
    </submittedName>
</protein>
<dbReference type="Pfam" id="PF05076">
    <property type="entry name" value="SUFU"/>
    <property type="match status" value="1"/>
</dbReference>
<gene>
    <name evidence="2" type="ORF">J4H91_10365</name>
</gene>
<name>A0A939RUG1_9MICO</name>
<evidence type="ECO:0000259" key="1">
    <source>
        <dbReference type="Pfam" id="PF05076"/>
    </source>
</evidence>